<protein>
    <recommendedName>
        <fullName evidence="3">AAA+ ATPase domain-containing protein</fullName>
    </recommendedName>
</protein>
<evidence type="ECO:0000256" key="1">
    <source>
        <dbReference type="SAM" id="MobiDB-lite"/>
    </source>
</evidence>
<evidence type="ECO:0008006" key="3">
    <source>
        <dbReference type="Google" id="ProtNLM"/>
    </source>
</evidence>
<reference evidence="2" key="1">
    <citation type="journal article" date="2015" name="Nature">
        <title>Complex archaea that bridge the gap between prokaryotes and eukaryotes.</title>
        <authorList>
            <person name="Spang A."/>
            <person name="Saw J.H."/>
            <person name="Jorgensen S.L."/>
            <person name="Zaremba-Niedzwiedzka K."/>
            <person name="Martijn J."/>
            <person name="Lind A.E."/>
            <person name="van Eijk R."/>
            <person name="Schleper C."/>
            <person name="Guy L."/>
            <person name="Ettema T.J."/>
        </authorList>
    </citation>
    <scope>NUCLEOTIDE SEQUENCE</scope>
</reference>
<proteinExistence type="predicted"/>
<organism evidence="2">
    <name type="scientific">marine sediment metagenome</name>
    <dbReference type="NCBI Taxonomy" id="412755"/>
    <lineage>
        <taxon>unclassified sequences</taxon>
        <taxon>metagenomes</taxon>
        <taxon>ecological metagenomes</taxon>
    </lineage>
</organism>
<accession>A0A0F9CNX8</accession>
<feature type="region of interest" description="Disordered" evidence="1">
    <location>
        <begin position="341"/>
        <end position="379"/>
    </location>
</feature>
<dbReference type="EMBL" id="LAZR01045658">
    <property type="protein sequence ID" value="KKK98341.1"/>
    <property type="molecule type" value="Genomic_DNA"/>
</dbReference>
<gene>
    <name evidence="2" type="ORF">LCGC14_2643720</name>
</gene>
<dbReference type="InterPro" id="IPR027417">
    <property type="entry name" value="P-loop_NTPase"/>
</dbReference>
<dbReference type="Pfam" id="PF13481">
    <property type="entry name" value="AAA_25"/>
    <property type="match status" value="1"/>
</dbReference>
<dbReference type="AlphaFoldDB" id="A0A0F9CNX8"/>
<name>A0A0F9CNX8_9ZZZZ</name>
<evidence type="ECO:0000313" key="2">
    <source>
        <dbReference type="EMBL" id="KKK98341.1"/>
    </source>
</evidence>
<sequence length="431" mass="46442">PAEITTTEPEAEDAPHVPVLVRLSDVTPREVQWLWPGRVPLGKITIVAGDPGLMKSMLSLDMAARVSRGSLWPDGGNAPLGDVLLLTAEDDLPDTVRPRLDTLGADCGRITALTMIWTPEGEVAFNLHDHLPMLERAITPETRLIIIDPVLAFTGGTDTHVSAQVRGVLAPLAKLAQEAQVSVTGIIHLNKKVAGNAFQRILASIDFSAAPRSVLLVGEDADDPTLRHFAVVKNNLAPPAETLTYRWSDGGFTWTGKSDLTAHQLLAAPADGEGRTALIEAKEVLEELLSAGPMPPTEIRKAALAAGVKESTLRAAKDALGVRAVKLGFGEDGQWKWELPALRRGENTDPTLDGSDKKHRGEPHLSESPTPPKETPDDGQRLYVRSLWEGQGRQAPLTLSEWQTVSDPERFIEKANADELAALIAALEETS</sequence>
<dbReference type="SUPFAM" id="SSF52540">
    <property type="entry name" value="P-loop containing nucleoside triphosphate hydrolases"/>
    <property type="match status" value="1"/>
</dbReference>
<dbReference type="Gene3D" id="3.40.50.300">
    <property type="entry name" value="P-loop containing nucleotide triphosphate hydrolases"/>
    <property type="match status" value="1"/>
</dbReference>
<comment type="caution">
    <text evidence="2">The sequence shown here is derived from an EMBL/GenBank/DDBJ whole genome shotgun (WGS) entry which is preliminary data.</text>
</comment>
<feature type="non-terminal residue" evidence="2">
    <location>
        <position position="1"/>
    </location>
</feature>